<keyword evidence="1" id="KW-1133">Transmembrane helix</keyword>
<sequence length="123" mass="12260">MDAAAQTLLVGAAVSAVALLIYRGGALAGVGWVVALAAAGFTLAALWAALSGDDEPGTVPSTGWWLTTFALANSLAVTSPDLWVRTVVVLALLGILGLRLTAAAHPVGAGHEPGGEPDLRHAA</sequence>
<evidence type="ECO:0000256" key="1">
    <source>
        <dbReference type="SAM" id="Phobius"/>
    </source>
</evidence>
<dbReference type="Proteomes" id="UP000321181">
    <property type="component" value="Unassembled WGS sequence"/>
</dbReference>
<accession>A0A512D9I9</accession>
<feature type="transmembrane region" description="Helical" evidence="1">
    <location>
        <begin position="82"/>
        <end position="102"/>
    </location>
</feature>
<keyword evidence="3" id="KW-1185">Reference proteome</keyword>
<dbReference type="RefSeq" id="WP_146900592.1">
    <property type="nucleotide sequence ID" value="NZ_BAAARM010000002.1"/>
</dbReference>
<evidence type="ECO:0000313" key="2">
    <source>
        <dbReference type="EMBL" id="GEO33164.1"/>
    </source>
</evidence>
<proteinExistence type="predicted"/>
<organism evidence="2 3">
    <name type="scientific">Cellulomonas aerilata</name>
    <dbReference type="NCBI Taxonomy" id="515326"/>
    <lineage>
        <taxon>Bacteria</taxon>
        <taxon>Bacillati</taxon>
        <taxon>Actinomycetota</taxon>
        <taxon>Actinomycetes</taxon>
        <taxon>Micrococcales</taxon>
        <taxon>Cellulomonadaceae</taxon>
        <taxon>Cellulomonas</taxon>
    </lineage>
</organism>
<name>A0A512D9I9_9CELL</name>
<dbReference type="AlphaFoldDB" id="A0A512D9I9"/>
<keyword evidence="1" id="KW-0812">Transmembrane</keyword>
<gene>
    <name evidence="2" type="ORF">CAE01nite_08890</name>
</gene>
<protein>
    <submittedName>
        <fullName evidence="2">Uncharacterized protein</fullName>
    </submittedName>
</protein>
<feature type="transmembrane region" description="Helical" evidence="1">
    <location>
        <begin position="6"/>
        <end position="22"/>
    </location>
</feature>
<dbReference type="EMBL" id="BJYY01000003">
    <property type="protein sequence ID" value="GEO33164.1"/>
    <property type="molecule type" value="Genomic_DNA"/>
</dbReference>
<feature type="transmembrane region" description="Helical" evidence="1">
    <location>
        <begin position="29"/>
        <end position="50"/>
    </location>
</feature>
<evidence type="ECO:0000313" key="3">
    <source>
        <dbReference type="Proteomes" id="UP000321181"/>
    </source>
</evidence>
<keyword evidence="1" id="KW-0472">Membrane</keyword>
<reference evidence="2 3" key="1">
    <citation type="submission" date="2019-07" db="EMBL/GenBank/DDBJ databases">
        <title>Whole genome shotgun sequence of Cellulomonas aerilata NBRC 106308.</title>
        <authorList>
            <person name="Hosoyama A."/>
            <person name="Uohara A."/>
            <person name="Ohji S."/>
            <person name="Ichikawa N."/>
        </authorList>
    </citation>
    <scope>NUCLEOTIDE SEQUENCE [LARGE SCALE GENOMIC DNA]</scope>
    <source>
        <strain evidence="2 3">NBRC 106308</strain>
    </source>
</reference>
<comment type="caution">
    <text evidence="2">The sequence shown here is derived from an EMBL/GenBank/DDBJ whole genome shotgun (WGS) entry which is preliminary data.</text>
</comment>